<dbReference type="RefSeq" id="YP_007676493.1">
    <property type="nucleotide sequence ID" value="NC_020868.1"/>
</dbReference>
<evidence type="ECO:0000313" key="1">
    <source>
        <dbReference type="EMBL" id="AGH57142.1"/>
    </source>
</evidence>
<sequence length="51" mass="5758">METVYENATKVIKRVHYQTVHGGALKLVQPGGVIRLPKNSQFKITFTETVE</sequence>
<name>M4SLB7_9CAUD</name>
<dbReference type="GeneID" id="15013134"/>
<protein>
    <submittedName>
        <fullName evidence="1">Uncharacterized protein</fullName>
    </submittedName>
</protein>
<reference evidence="1 2" key="1">
    <citation type="submission" date="2010-11" db="EMBL/GenBank/DDBJ databases">
        <title>The Genome Sequence of Vibrio phage VBP32.</title>
        <authorList>
            <consortium name="The Broad Institute Genome Sequencing Platform"/>
            <person name="Henn M.R."/>
            <person name="Wharam S."/>
            <person name="Gilg I."/>
            <person name="Martinez Martinez J."/>
            <person name="Wilson W."/>
            <person name="Levin J."/>
            <person name="Malboeuf C."/>
            <person name="Casali M."/>
            <person name="Russ C."/>
            <person name="Lennon N."/>
            <person name="Chapman S.B."/>
            <person name="Erlich R."/>
            <person name="Young S.K."/>
            <person name="Yandava C."/>
            <person name="Zeng Q."/>
            <person name="Fitzgerald M.F."/>
            <person name="Alvarado L."/>
            <person name="Anderson S."/>
            <person name="Berlin A."/>
            <person name="Chen Z."/>
            <person name="Freedman E."/>
            <person name="Gellesch M."/>
            <person name="Goldberg J."/>
            <person name="Green L."/>
            <person name="Griggs A."/>
            <person name="Gujja S."/>
            <person name="Heilman E."/>
            <person name="Heiman D."/>
            <person name="Hollinger A."/>
            <person name="Howarth C."/>
            <person name="Larson L."/>
            <person name="Mehta T."/>
            <person name="Neiman D."/>
            <person name="Pearson M."/>
            <person name="Roberts A."/>
            <person name="Ryan E."/>
            <person name="Saif S."/>
            <person name="Shea T."/>
            <person name="Shenoy N."/>
            <person name="Sisk P."/>
            <person name="Stolte C."/>
            <person name="Sykes S."/>
            <person name="White J."/>
            <person name="Haas B."/>
            <person name="Nusbaum C."/>
            <person name="Birren B."/>
        </authorList>
    </citation>
    <scope>NUCLEOTIDE SEQUENCE [LARGE SCALE GENOMIC DNA]</scope>
    <source>
        <strain evidence="1 2">VBP32</strain>
    </source>
</reference>
<dbReference type="Proteomes" id="UP000201725">
    <property type="component" value="Segment"/>
</dbReference>
<accession>M4SLB7</accession>
<dbReference type="EMBL" id="HQ634196">
    <property type="protein sequence ID" value="AGH57142.1"/>
    <property type="molecule type" value="Genomic_DNA"/>
</dbReference>
<evidence type="ECO:0000313" key="2">
    <source>
        <dbReference type="Proteomes" id="UP000201725"/>
    </source>
</evidence>
<dbReference type="KEGG" id="vg:15013134"/>
<gene>
    <name evidence="1" type="ORF">VPMG_00003</name>
</gene>
<proteinExistence type="predicted"/>
<organism evidence="1 2">
    <name type="scientific">Vibrio phage VBP32</name>
    <dbReference type="NCBI Taxonomy" id="754072"/>
    <lineage>
        <taxon>Viruses</taxon>
        <taxon>Duplodnaviria</taxon>
        <taxon>Heunggongvirae</taxon>
        <taxon>Uroviricota</taxon>
        <taxon>Caudoviricetes</taxon>
        <taxon>Schitoviridae</taxon>
        <taxon>Fuhrmanvirinae</taxon>
        <taxon>Stoningtonvirus</taxon>
        <taxon>Stoningtonvirus VBP47</taxon>
    </lineage>
</organism>